<dbReference type="EnsemblMetazoa" id="MESCA004780-RA">
    <property type="protein sequence ID" value="MESCA004780-PA"/>
    <property type="gene ID" value="MESCA004780"/>
</dbReference>
<keyword evidence="1" id="KW-0524">Neurogenesis</keyword>
<dbReference type="SMART" id="SM00353">
    <property type="entry name" value="HLH"/>
    <property type="match status" value="1"/>
</dbReference>
<dbReference type="HOGENOM" id="CLU_1350264_0_0_1"/>
<dbReference type="GO" id="GO:0090575">
    <property type="term" value="C:RNA polymerase II transcription regulator complex"/>
    <property type="evidence" value="ECO:0007669"/>
    <property type="project" value="TreeGrafter"/>
</dbReference>
<dbReference type="Pfam" id="PF00010">
    <property type="entry name" value="HLH"/>
    <property type="match status" value="1"/>
</dbReference>
<evidence type="ECO:0000313" key="5">
    <source>
        <dbReference type="Proteomes" id="UP000015102"/>
    </source>
</evidence>
<evidence type="ECO:0000256" key="1">
    <source>
        <dbReference type="ARBA" id="ARBA00022902"/>
    </source>
</evidence>
<dbReference type="Proteomes" id="UP000015102">
    <property type="component" value="Unassembled WGS sequence"/>
</dbReference>
<keyword evidence="2" id="KW-0238">DNA-binding</keyword>
<dbReference type="EMBL" id="CAQQ02390961">
    <property type="status" value="NOT_ANNOTATED_CDS"/>
    <property type="molecule type" value="Genomic_DNA"/>
</dbReference>
<feature type="domain" description="BHLH" evidence="3">
    <location>
        <begin position="35"/>
        <end position="97"/>
    </location>
</feature>
<dbReference type="PANTHER" id="PTHR13935">
    <property type="entry name" value="ACHAETE-SCUTE TRANSCRIPTION FACTOR-RELATED"/>
    <property type="match status" value="1"/>
</dbReference>
<dbReference type="GO" id="GO:0000981">
    <property type="term" value="F:DNA-binding transcription factor activity, RNA polymerase II-specific"/>
    <property type="evidence" value="ECO:0007669"/>
    <property type="project" value="TreeGrafter"/>
</dbReference>
<evidence type="ECO:0000313" key="4">
    <source>
        <dbReference type="EnsemblMetazoa" id="MESCA004780-PA"/>
    </source>
</evidence>
<dbReference type="CDD" id="cd19744">
    <property type="entry name" value="bHLH_TS_dAS-C_like"/>
    <property type="match status" value="1"/>
</dbReference>
<dbReference type="GO" id="GO:0000977">
    <property type="term" value="F:RNA polymerase II transcription regulatory region sequence-specific DNA binding"/>
    <property type="evidence" value="ECO:0007669"/>
    <property type="project" value="TreeGrafter"/>
</dbReference>
<accession>T1GMK5</accession>
<dbReference type="PROSITE" id="PS50888">
    <property type="entry name" value="BHLH"/>
    <property type="match status" value="1"/>
</dbReference>
<dbReference type="AlphaFoldDB" id="T1GMK5"/>
<sequence>MYSYYNQQELSFEQPMLERSLAKSKKAMYSGEQPMSVIRRNERERNRVRQVNDGYVTLREHIPQFIVSALSNGGRGASKKLSKVDTLRLAVEYIRRLQDAITDYDSDASSTQSSVCGSPEPNMFYQSKTTVTTPNTRNPQAPQLHLCYPRAPAMLTISNNNIRKLSNHSSTNKCTIAASMNHPRMRNYWIALVTGKTNRWRQQ</sequence>
<name>T1GMK5_MEGSC</name>
<dbReference type="InterPro" id="IPR015660">
    <property type="entry name" value="MASH1/Ascl1a-like"/>
</dbReference>
<dbReference type="PANTHER" id="PTHR13935:SF106">
    <property type="entry name" value="ACHAETE-SCUTE COMPLEX PROTEIN T5-RELATED"/>
    <property type="match status" value="1"/>
</dbReference>
<dbReference type="SUPFAM" id="SSF47459">
    <property type="entry name" value="HLH, helix-loop-helix DNA-binding domain"/>
    <property type="match status" value="1"/>
</dbReference>
<dbReference type="InterPro" id="IPR011598">
    <property type="entry name" value="bHLH_dom"/>
</dbReference>
<dbReference type="InterPro" id="IPR036638">
    <property type="entry name" value="HLH_DNA-bd_sf"/>
</dbReference>
<reference evidence="5" key="1">
    <citation type="submission" date="2013-02" db="EMBL/GenBank/DDBJ databases">
        <authorList>
            <person name="Hughes D."/>
        </authorList>
    </citation>
    <scope>NUCLEOTIDE SEQUENCE</scope>
    <source>
        <strain>Durham</strain>
        <strain evidence="5">NC isolate 2 -- Noor lab</strain>
    </source>
</reference>
<proteinExistence type="predicted"/>
<organism evidence="4 5">
    <name type="scientific">Megaselia scalaris</name>
    <name type="common">Humpbacked fly</name>
    <name type="synonym">Phora scalaris</name>
    <dbReference type="NCBI Taxonomy" id="36166"/>
    <lineage>
        <taxon>Eukaryota</taxon>
        <taxon>Metazoa</taxon>
        <taxon>Ecdysozoa</taxon>
        <taxon>Arthropoda</taxon>
        <taxon>Hexapoda</taxon>
        <taxon>Insecta</taxon>
        <taxon>Pterygota</taxon>
        <taxon>Neoptera</taxon>
        <taxon>Endopterygota</taxon>
        <taxon>Diptera</taxon>
        <taxon>Brachycera</taxon>
        <taxon>Muscomorpha</taxon>
        <taxon>Platypezoidea</taxon>
        <taxon>Phoridae</taxon>
        <taxon>Megaseliini</taxon>
        <taxon>Megaselia</taxon>
    </lineage>
</organism>
<protein>
    <recommendedName>
        <fullName evidence="3">BHLH domain-containing protein</fullName>
    </recommendedName>
</protein>
<dbReference type="Gene3D" id="4.10.280.10">
    <property type="entry name" value="Helix-loop-helix DNA-binding domain"/>
    <property type="match status" value="1"/>
</dbReference>
<dbReference type="STRING" id="36166.T1GMK5"/>
<keyword evidence="5" id="KW-1185">Reference proteome</keyword>
<dbReference type="GO" id="GO:0046983">
    <property type="term" value="F:protein dimerization activity"/>
    <property type="evidence" value="ECO:0007669"/>
    <property type="project" value="InterPro"/>
</dbReference>
<reference evidence="4" key="2">
    <citation type="submission" date="2015-06" db="UniProtKB">
        <authorList>
            <consortium name="EnsemblMetazoa"/>
        </authorList>
    </citation>
    <scope>IDENTIFICATION</scope>
</reference>
<evidence type="ECO:0000256" key="2">
    <source>
        <dbReference type="ARBA" id="ARBA00023125"/>
    </source>
</evidence>
<evidence type="ECO:0000259" key="3">
    <source>
        <dbReference type="PROSITE" id="PS50888"/>
    </source>
</evidence>
<dbReference type="GO" id="GO:0007399">
    <property type="term" value="P:nervous system development"/>
    <property type="evidence" value="ECO:0007669"/>
    <property type="project" value="UniProtKB-KW"/>
</dbReference>